<protein>
    <submittedName>
        <fullName evidence="2">PD-(D/E)XK nuclease family protein</fullName>
    </submittedName>
</protein>
<dbReference type="Proteomes" id="UP000236641">
    <property type="component" value="Unassembled WGS sequence"/>
</dbReference>
<dbReference type="Pfam" id="PF12705">
    <property type="entry name" value="PDDEXK_1"/>
    <property type="match status" value="1"/>
</dbReference>
<evidence type="ECO:0000313" key="2">
    <source>
        <dbReference type="EMBL" id="PNQ74871.1"/>
    </source>
</evidence>
<dbReference type="RefSeq" id="WP_103050723.1">
    <property type="nucleotide sequence ID" value="NZ_POWF01000001.1"/>
</dbReference>
<dbReference type="OrthoDB" id="9762792at2"/>
<accession>A0A2K1E3S3</accession>
<sequence length="918" mass="106051">MTSFLNDVLNDLNDSDLSNLTFIMPSKRAGVFLKHEISNYSSGPLFSPEIYSIEEFVENLSQLKPISNIELLFEFYSTYKALTPIDSQDNFETFSKWAQILLQDFNEIDRYQIAEDDIFDYLSAIQEINHWSLDNNPTKLVSNYLAFWKKLKNYYNHLTKELLSKGMGYQGLIYREAVENIQNYMDSHASKKHLFIGFNALNTSEEIIMQELLQNNMADIYWDIDETFYKNQNHDAGFFARKHITNWKFYKNNEFKWLSNNYKKQKDIYVIGVPKNVGQSKHISTILKTIQNYDVSLNKTAIVLGEESLLAPILNSIPKSITALNITMGLPLKSIPLTNLFQNLFLIHKSSSKSFYYKDVINILSHTYIAPLLQREDKNDLYVIKNAITENNLIYLTKSKLTVIAPQYSGLFELLFDNWDDNIDKALDHCQTLILKIKESLNTDKKKHVLALEYLFHLNTLFNELETLNSKYGYLTGTASLYLVFNELLSLEKLDFKGEPLSGLQIMGMLESRTLDFETVIISSVNEGILPAGKTQNSFIPFDVKLDNELPTYKEKDAIYAYHFYRLIQRAKKVYILYNTEVDTFSSGEKSRFIAQMELEGIHDIKHEIVVPKVPLVENKPIEIGKTSDIINTLQSYAAQGFSPSSLTNYIRNPIDFYLQKILKIKEQDDVEETIASNTLGTVIHNTLEDFYKPFVGQQITSDDLQNMKHSVDNTVEIHFQKLYKEGDIKAGKNLIIFEIAKRYISNFLDLELTDLKNGNTIEILAVEAENKIQLDILELDFPVFLKGTVDRVDKRNGIVRIIDYKSGRVDKNKVEIIDWQDITTDYDKYSKSFQVLSYALMMDISKNFSEPVEAGIISFKNLNSGFLKFAKKDRSGAYAKKIEFIDESILNDFYSELKKLIIEICNPEIPFLEKEIK</sequence>
<dbReference type="AlphaFoldDB" id="A0A2K1E3S3"/>
<dbReference type="InterPro" id="IPR011604">
    <property type="entry name" value="PDDEXK-like_dom_sf"/>
</dbReference>
<dbReference type="Gene3D" id="3.90.320.10">
    <property type="match status" value="1"/>
</dbReference>
<feature type="domain" description="PD-(D/E)XK endonuclease-like" evidence="1">
    <location>
        <begin position="642"/>
        <end position="912"/>
    </location>
</feature>
<evidence type="ECO:0000259" key="1">
    <source>
        <dbReference type="Pfam" id="PF12705"/>
    </source>
</evidence>
<proteinExistence type="predicted"/>
<dbReference type="EMBL" id="POWF01000001">
    <property type="protein sequence ID" value="PNQ74871.1"/>
    <property type="molecule type" value="Genomic_DNA"/>
</dbReference>
<dbReference type="InterPro" id="IPR011335">
    <property type="entry name" value="Restrct_endonuc-II-like"/>
</dbReference>
<dbReference type="SUPFAM" id="SSF52540">
    <property type="entry name" value="P-loop containing nucleoside triphosphate hydrolases"/>
    <property type="match status" value="1"/>
</dbReference>
<dbReference type="SUPFAM" id="SSF52980">
    <property type="entry name" value="Restriction endonuclease-like"/>
    <property type="match status" value="1"/>
</dbReference>
<keyword evidence="3" id="KW-1185">Reference proteome</keyword>
<comment type="caution">
    <text evidence="2">The sequence shown here is derived from an EMBL/GenBank/DDBJ whole genome shotgun (WGS) entry which is preliminary data.</text>
</comment>
<gene>
    <name evidence="2" type="ORF">C1T31_01675</name>
</gene>
<dbReference type="InterPro" id="IPR038726">
    <property type="entry name" value="PDDEXK_AddAB-type"/>
</dbReference>
<name>A0A2K1E3S3_9FLAO</name>
<reference evidence="2 3" key="1">
    <citation type="submission" date="2018-01" db="EMBL/GenBank/DDBJ databases">
        <title>The draft genome of Hanstruepera neustonica JCM19743.</title>
        <authorList>
            <person name="He R.-H."/>
            <person name="Du Z.-J."/>
        </authorList>
    </citation>
    <scope>NUCLEOTIDE SEQUENCE [LARGE SCALE GENOMIC DNA]</scope>
    <source>
        <strain evidence="2 3">JCM19743</strain>
    </source>
</reference>
<organism evidence="2 3">
    <name type="scientific">Hanstruepera neustonica</name>
    <dbReference type="NCBI Taxonomy" id="1445657"/>
    <lineage>
        <taxon>Bacteria</taxon>
        <taxon>Pseudomonadati</taxon>
        <taxon>Bacteroidota</taxon>
        <taxon>Flavobacteriia</taxon>
        <taxon>Flavobacteriales</taxon>
        <taxon>Flavobacteriaceae</taxon>
        <taxon>Hanstruepera</taxon>
    </lineage>
</organism>
<dbReference type="InterPro" id="IPR027417">
    <property type="entry name" value="P-loop_NTPase"/>
</dbReference>
<evidence type="ECO:0000313" key="3">
    <source>
        <dbReference type="Proteomes" id="UP000236641"/>
    </source>
</evidence>